<dbReference type="EMBL" id="HBIM01011797">
    <property type="protein sequence ID" value="CAE0412492.1"/>
    <property type="molecule type" value="Transcribed_RNA"/>
</dbReference>
<evidence type="ECO:0000259" key="9">
    <source>
        <dbReference type="Pfam" id="PF13813"/>
    </source>
</evidence>
<feature type="transmembrane region" description="Helical" evidence="8">
    <location>
        <begin position="78"/>
        <end position="102"/>
    </location>
</feature>
<reference evidence="10" key="1">
    <citation type="submission" date="2021-01" db="EMBL/GenBank/DDBJ databases">
        <authorList>
            <person name="Corre E."/>
            <person name="Pelletier E."/>
            <person name="Niang G."/>
            <person name="Scheremetjew M."/>
            <person name="Finn R."/>
            <person name="Kale V."/>
            <person name="Holt S."/>
            <person name="Cochrane G."/>
            <person name="Meng A."/>
            <person name="Brown T."/>
            <person name="Cohen L."/>
        </authorList>
    </citation>
    <scope>NUCLEOTIDE SEQUENCE</scope>
    <source>
        <strain evidence="10">CCMP127</strain>
    </source>
</reference>
<dbReference type="InterPro" id="IPR032805">
    <property type="entry name" value="Wax_synthase_dom"/>
</dbReference>
<dbReference type="Pfam" id="PF13813">
    <property type="entry name" value="MBOAT_2"/>
    <property type="match status" value="1"/>
</dbReference>
<keyword evidence="4" id="KW-0808">Transferase</keyword>
<evidence type="ECO:0000313" key="10">
    <source>
        <dbReference type="EMBL" id="CAE0412492.1"/>
    </source>
</evidence>
<dbReference type="GO" id="GO:0008374">
    <property type="term" value="F:O-acyltransferase activity"/>
    <property type="evidence" value="ECO:0007669"/>
    <property type="project" value="InterPro"/>
</dbReference>
<feature type="domain" description="Wax synthase" evidence="9">
    <location>
        <begin position="9"/>
        <end position="67"/>
    </location>
</feature>
<evidence type="ECO:0000256" key="1">
    <source>
        <dbReference type="ARBA" id="ARBA00004141"/>
    </source>
</evidence>
<dbReference type="GO" id="GO:0006629">
    <property type="term" value="P:lipid metabolic process"/>
    <property type="evidence" value="ECO:0007669"/>
    <property type="project" value="InterPro"/>
</dbReference>
<dbReference type="PANTHER" id="PTHR31595">
    <property type="entry name" value="LONG-CHAIN-ALCOHOL O-FATTY-ACYLTRANSFERASE 3-RELATED"/>
    <property type="match status" value="1"/>
</dbReference>
<dbReference type="AlphaFoldDB" id="A0A7S3L5L0"/>
<sequence length="155" mass="17786">MRTEMLMDNPMFESESPSDFWGRRWNLLIHKCLKGAIYKPIRSMGGNQAMAVFGAFFASGLFHEWVLPCTFLDYPNVYGATSVFFAWQALLVAVEAAIGCSSPIQYMKRKIPRPIRSLLVILCGVPFGRWFLDSYTNSNFFEQGNMLFMSFRSYS</sequence>
<dbReference type="PANTHER" id="PTHR31595:SF57">
    <property type="entry name" value="OS04G0481900 PROTEIN"/>
    <property type="match status" value="1"/>
</dbReference>
<evidence type="ECO:0000256" key="6">
    <source>
        <dbReference type="ARBA" id="ARBA00022989"/>
    </source>
</evidence>
<dbReference type="GO" id="GO:0016020">
    <property type="term" value="C:membrane"/>
    <property type="evidence" value="ECO:0007669"/>
    <property type="project" value="UniProtKB-SubCell"/>
</dbReference>
<evidence type="ECO:0000256" key="3">
    <source>
        <dbReference type="ARBA" id="ARBA00007282"/>
    </source>
</evidence>
<gene>
    <name evidence="10" type="ORF">ACOF00016_LOCUS9756</name>
</gene>
<feature type="transmembrane region" description="Helical" evidence="8">
    <location>
        <begin position="114"/>
        <end position="132"/>
    </location>
</feature>
<evidence type="ECO:0000256" key="4">
    <source>
        <dbReference type="ARBA" id="ARBA00022679"/>
    </source>
</evidence>
<name>A0A7S3L5L0_9STRA</name>
<keyword evidence="6 8" id="KW-1133">Transmembrane helix</keyword>
<keyword evidence="7 8" id="KW-0472">Membrane</keyword>
<evidence type="ECO:0000256" key="7">
    <source>
        <dbReference type="ARBA" id="ARBA00023136"/>
    </source>
</evidence>
<dbReference type="InterPro" id="IPR044851">
    <property type="entry name" value="Wax_synthase"/>
</dbReference>
<feature type="transmembrane region" description="Helical" evidence="8">
    <location>
        <begin position="49"/>
        <end position="66"/>
    </location>
</feature>
<organism evidence="10">
    <name type="scientific">Amphora coffeiformis</name>
    <dbReference type="NCBI Taxonomy" id="265554"/>
    <lineage>
        <taxon>Eukaryota</taxon>
        <taxon>Sar</taxon>
        <taxon>Stramenopiles</taxon>
        <taxon>Ochrophyta</taxon>
        <taxon>Bacillariophyta</taxon>
        <taxon>Bacillariophyceae</taxon>
        <taxon>Bacillariophycidae</taxon>
        <taxon>Thalassiophysales</taxon>
        <taxon>Catenulaceae</taxon>
        <taxon>Amphora</taxon>
    </lineage>
</organism>
<evidence type="ECO:0000256" key="8">
    <source>
        <dbReference type="SAM" id="Phobius"/>
    </source>
</evidence>
<accession>A0A7S3L5L0</accession>
<comment type="pathway">
    <text evidence="2">Secondary metabolite biosynthesis.</text>
</comment>
<proteinExistence type="inferred from homology"/>
<comment type="similarity">
    <text evidence="3">Belongs to the wax synthase family.</text>
</comment>
<keyword evidence="5 8" id="KW-0812">Transmembrane</keyword>
<evidence type="ECO:0000256" key="2">
    <source>
        <dbReference type="ARBA" id="ARBA00005179"/>
    </source>
</evidence>
<comment type="subcellular location">
    <subcellularLocation>
        <location evidence="1">Membrane</location>
        <topology evidence="1">Multi-pass membrane protein</topology>
    </subcellularLocation>
</comment>
<protein>
    <recommendedName>
        <fullName evidence="9">Wax synthase domain-containing protein</fullName>
    </recommendedName>
</protein>
<evidence type="ECO:0000256" key="5">
    <source>
        <dbReference type="ARBA" id="ARBA00022692"/>
    </source>
</evidence>